<evidence type="ECO:0000256" key="6">
    <source>
        <dbReference type="RuleBase" id="RU363041"/>
    </source>
</evidence>
<reference evidence="7 8" key="1">
    <citation type="submission" date="2016-11" db="EMBL/GenBank/DDBJ databases">
        <authorList>
            <person name="Jaros S."/>
            <person name="Januszkiewicz K."/>
            <person name="Wedrychowicz H."/>
        </authorList>
    </citation>
    <scope>NUCLEOTIDE SEQUENCE [LARGE SCALE GENOMIC DNA]</scope>
    <source>
        <strain evidence="7 8">DSM 19022</strain>
    </source>
</reference>
<dbReference type="GO" id="GO:0005886">
    <property type="term" value="C:plasma membrane"/>
    <property type="evidence" value="ECO:0007669"/>
    <property type="project" value="UniProtKB-SubCell"/>
</dbReference>
<accession>A0A1M6HQ83</accession>
<dbReference type="PANTHER" id="PTHR43701">
    <property type="entry name" value="MEMBRANE TRANSPORTER PROTEIN MJ0441-RELATED"/>
    <property type="match status" value="1"/>
</dbReference>
<feature type="transmembrane region" description="Helical" evidence="6">
    <location>
        <begin position="45"/>
        <end position="65"/>
    </location>
</feature>
<evidence type="ECO:0000256" key="4">
    <source>
        <dbReference type="ARBA" id="ARBA00022989"/>
    </source>
</evidence>
<dbReference type="Pfam" id="PF01925">
    <property type="entry name" value="TauE"/>
    <property type="match status" value="1"/>
</dbReference>
<dbReference type="RefSeq" id="WP_073026926.1">
    <property type="nucleotide sequence ID" value="NZ_FQZS01000022.1"/>
</dbReference>
<dbReference type="OrthoDB" id="9791444at2"/>
<dbReference type="STRING" id="1122184.SAMN02745176_02894"/>
<keyword evidence="5 6" id="KW-0472">Membrane</keyword>
<evidence type="ECO:0000313" key="8">
    <source>
        <dbReference type="Proteomes" id="UP000184442"/>
    </source>
</evidence>
<dbReference type="EMBL" id="FQZS01000022">
    <property type="protein sequence ID" value="SHJ24402.1"/>
    <property type="molecule type" value="Genomic_DNA"/>
</dbReference>
<keyword evidence="6" id="KW-1003">Cell membrane</keyword>
<dbReference type="AlphaFoldDB" id="A0A1M6HQ83"/>
<dbReference type="Proteomes" id="UP000184442">
    <property type="component" value="Unassembled WGS sequence"/>
</dbReference>
<keyword evidence="3 6" id="KW-0812">Transmembrane</keyword>
<protein>
    <recommendedName>
        <fullName evidence="6">Probable membrane transporter protein</fullName>
    </recommendedName>
</protein>
<keyword evidence="4 6" id="KW-1133">Transmembrane helix</keyword>
<evidence type="ECO:0000256" key="2">
    <source>
        <dbReference type="ARBA" id="ARBA00009142"/>
    </source>
</evidence>
<sequence>MNLKSKTSLWIIGFIAGIFNGLCGSGGGTILVPSLVFFTKVKDHNAHATAIAVILPLTIISSLIYAKSGIININTTFKVTIGTVIGAYIGSKLLNRLSISILRKLFGIFMIIAAIRMIIR</sequence>
<comment type="similarity">
    <text evidence="2 6">Belongs to the 4-toluene sulfonate uptake permease (TSUP) (TC 2.A.102) family.</text>
</comment>
<comment type="subcellular location">
    <subcellularLocation>
        <location evidence="6">Cell membrane</location>
        <topology evidence="6">Multi-pass membrane protein</topology>
    </subcellularLocation>
    <subcellularLocation>
        <location evidence="1">Membrane</location>
        <topology evidence="1">Multi-pass membrane protein</topology>
    </subcellularLocation>
</comment>
<dbReference type="InterPro" id="IPR051598">
    <property type="entry name" value="TSUP/Inactive_protease-like"/>
</dbReference>
<feature type="transmembrane region" description="Helical" evidence="6">
    <location>
        <begin position="71"/>
        <end position="89"/>
    </location>
</feature>
<name>A0A1M6HQ83_9FIRM</name>
<feature type="transmembrane region" description="Helical" evidence="6">
    <location>
        <begin position="101"/>
        <end position="119"/>
    </location>
</feature>
<organism evidence="7 8">
    <name type="scientific">Lutispora thermophila DSM 19022</name>
    <dbReference type="NCBI Taxonomy" id="1122184"/>
    <lineage>
        <taxon>Bacteria</taxon>
        <taxon>Bacillati</taxon>
        <taxon>Bacillota</taxon>
        <taxon>Clostridia</taxon>
        <taxon>Lutisporales</taxon>
        <taxon>Lutisporaceae</taxon>
        <taxon>Lutispora</taxon>
    </lineage>
</organism>
<dbReference type="InterPro" id="IPR002781">
    <property type="entry name" value="TM_pro_TauE-like"/>
</dbReference>
<evidence type="ECO:0000256" key="3">
    <source>
        <dbReference type="ARBA" id="ARBA00022692"/>
    </source>
</evidence>
<dbReference type="PANTHER" id="PTHR43701:SF2">
    <property type="entry name" value="MEMBRANE TRANSPORTER PROTEIN YJNA-RELATED"/>
    <property type="match status" value="1"/>
</dbReference>
<evidence type="ECO:0000256" key="1">
    <source>
        <dbReference type="ARBA" id="ARBA00004141"/>
    </source>
</evidence>
<proteinExistence type="inferred from homology"/>
<keyword evidence="8" id="KW-1185">Reference proteome</keyword>
<gene>
    <name evidence="7" type="ORF">SAMN02745176_02894</name>
</gene>
<feature type="transmembrane region" description="Helical" evidence="6">
    <location>
        <begin position="12"/>
        <end position="38"/>
    </location>
</feature>
<evidence type="ECO:0000313" key="7">
    <source>
        <dbReference type="EMBL" id="SHJ24402.1"/>
    </source>
</evidence>
<evidence type="ECO:0000256" key="5">
    <source>
        <dbReference type="ARBA" id="ARBA00023136"/>
    </source>
</evidence>